<evidence type="ECO:0000256" key="2">
    <source>
        <dbReference type="ARBA" id="ARBA00001946"/>
    </source>
</evidence>
<dbReference type="Gene3D" id="3.90.79.10">
    <property type="entry name" value="Nucleoside Triphosphate Pyrophosphohydrolase"/>
    <property type="match status" value="1"/>
</dbReference>
<evidence type="ECO:0000256" key="3">
    <source>
        <dbReference type="ARBA" id="ARBA00022723"/>
    </source>
</evidence>
<keyword evidence="5" id="KW-0460">Magnesium</keyword>
<evidence type="ECO:0000256" key="1">
    <source>
        <dbReference type="ARBA" id="ARBA00001936"/>
    </source>
</evidence>
<dbReference type="InterPro" id="IPR000086">
    <property type="entry name" value="NUDIX_hydrolase_dom"/>
</dbReference>
<gene>
    <name evidence="8" type="ORF">ACFQDM_11925</name>
</gene>
<comment type="cofactor">
    <cofactor evidence="2">
        <name>Mg(2+)</name>
        <dbReference type="ChEBI" id="CHEBI:18420"/>
    </cofactor>
</comment>
<sequence length="242" mass="26675">MIVVRSEPRLEVLMVQRSNSGMFANALVFPGGMLEQEDSAASWEHLLSHSEPLDPKARSLRISAIREVWEETGILLCDEDETCPPTTPSNEAGAFKALVQSQGLTLDLDAVTPFSNWITPPGAPKRYDTHFFLVHFAGSHRGISDGVETTHLTWQCPHDLLARHEREDIDLLLPTLGNLQLLVRSDTVEGAITDARNRTITPVIPVTEMRDGVPYVAVPAGTPFGNVAMTAARMTKPRKVFK</sequence>
<comment type="caution">
    <text evidence="8">The sequence shown here is derived from an EMBL/GenBank/DDBJ whole genome shotgun (WGS) entry which is preliminary data.</text>
</comment>
<evidence type="ECO:0000313" key="8">
    <source>
        <dbReference type="EMBL" id="MFC6198795.1"/>
    </source>
</evidence>
<keyword evidence="9" id="KW-1185">Reference proteome</keyword>
<evidence type="ECO:0000256" key="5">
    <source>
        <dbReference type="ARBA" id="ARBA00022842"/>
    </source>
</evidence>
<dbReference type="InterPro" id="IPR039121">
    <property type="entry name" value="NUDT19"/>
</dbReference>
<reference evidence="9" key="1">
    <citation type="journal article" date="2019" name="Int. J. Syst. Evol. Microbiol.">
        <title>The Global Catalogue of Microorganisms (GCM) 10K type strain sequencing project: providing services to taxonomists for standard genome sequencing and annotation.</title>
        <authorList>
            <consortium name="The Broad Institute Genomics Platform"/>
            <consortium name="The Broad Institute Genome Sequencing Center for Infectious Disease"/>
            <person name="Wu L."/>
            <person name="Ma J."/>
        </authorList>
    </citation>
    <scope>NUCLEOTIDE SEQUENCE [LARGE SCALE GENOMIC DNA]</scope>
    <source>
        <strain evidence="9">CGMCC-1.15741</strain>
    </source>
</reference>
<comment type="cofactor">
    <cofactor evidence="1">
        <name>Mn(2+)</name>
        <dbReference type="ChEBI" id="CHEBI:29035"/>
    </cofactor>
</comment>
<protein>
    <submittedName>
        <fullName evidence="8">NUDIX domain-containing protein</fullName>
    </submittedName>
</protein>
<evidence type="ECO:0000256" key="6">
    <source>
        <dbReference type="ARBA" id="ARBA00023211"/>
    </source>
</evidence>
<feature type="domain" description="Nudix hydrolase" evidence="7">
    <location>
        <begin position="1"/>
        <end position="177"/>
    </location>
</feature>
<dbReference type="PANTHER" id="PTHR12318:SF0">
    <property type="entry name" value="ACYL-COENZYME A DIPHOSPHATASE NUDT19"/>
    <property type="match status" value="1"/>
</dbReference>
<accession>A0ABW1SB90</accession>
<dbReference type="PANTHER" id="PTHR12318">
    <property type="entry name" value="TESTOSTERONE-REGULATED PROTEIN RP2"/>
    <property type="match status" value="1"/>
</dbReference>
<dbReference type="Proteomes" id="UP001596303">
    <property type="component" value="Unassembled WGS sequence"/>
</dbReference>
<keyword evidence="6" id="KW-0464">Manganese</keyword>
<dbReference type="CDD" id="cd18870">
    <property type="entry name" value="NUDIX_AcylCoAdiphos_Nudt19"/>
    <property type="match status" value="1"/>
</dbReference>
<evidence type="ECO:0000256" key="4">
    <source>
        <dbReference type="ARBA" id="ARBA00022801"/>
    </source>
</evidence>
<proteinExistence type="predicted"/>
<keyword evidence="4" id="KW-0378">Hydrolase</keyword>
<dbReference type="PROSITE" id="PS51462">
    <property type="entry name" value="NUDIX"/>
    <property type="match status" value="1"/>
</dbReference>
<dbReference type="SUPFAM" id="SSF55811">
    <property type="entry name" value="Nudix"/>
    <property type="match status" value="1"/>
</dbReference>
<dbReference type="EMBL" id="JBHSSW010000014">
    <property type="protein sequence ID" value="MFC6198795.1"/>
    <property type="molecule type" value="Genomic_DNA"/>
</dbReference>
<evidence type="ECO:0000313" key="9">
    <source>
        <dbReference type="Proteomes" id="UP001596303"/>
    </source>
</evidence>
<keyword evidence="3" id="KW-0479">Metal-binding</keyword>
<dbReference type="InterPro" id="IPR015797">
    <property type="entry name" value="NUDIX_hydrolase-like_dom_sf"/>
</dbReference>
<organism evidence="8 9">
    <name type="scientific">Ponticaulis profundi</name>
    <dbReference type="NCBI Taxonomy" id="2665222"/>
    <lineage>
        <taxon>Bacteria</taxon>
        <taxon>Pseudomonadati</taxon>
        <taxon>Pseudomonadota</taxon>
        <taxon>Alphaproteobacteria</taxon>
        <taxon>Hyphomonadales</taxon>
        <taxon>Hyphomonadaceae</taxon>
        <taxon>Ponticaulis</taxon>
    </lineage>
</organism>
<evidence type="ECO:0000259" key="7">
    <source>
        <dbReference type="PROSITE" id="PS51462"/>
    </source>
</evidence>
<name>A0ABW1SB90_9PROT</name>